<organism evidence="1 2">
    <name type="scientific">Saccharopolyspora cebuensis</name>
    <dbReference type="NCBI Taxonomy" id="418759"/>
    <lineage>
        <taxon>Bacteria</taxon>
        <taxon>Bacillati</taxon>
        <taxon>Actinomycetota</taxon>
        <taxon>Actinomycetes</taxon>
        <taxon>Pseudonocardiales</taxon>
        <taxon>Pseudonocardiaceae</taxon>
        <taxon>Saccharopolyspora</taxon>
    </lineage>
</organism>
<reference evidence="1 2" key="1">
    <citation type="submission" date="2024-08" db="EMBL/GenBank/DDBJ databases">
        <title>Genome mining of Saccharopolyspora cebuensis PGLac3 from Nigerian medicinal plant.</title>
        <authorList>
            <person name="Ezeobiora C.E."/>
            <person name="Igbokwe N.H."/>
            <person name="Amin D.H."/>
            <person name="Mendie U.E."/>
        </authorList>
    </citation>
    <scope>NUCLEOTIDE SEQUENCE [LARGE SCALE GENOMIC DNA]</scope>
    <source>
        <strain evidence="1 2">PGLac3</strain>
    </source>
</reference>
<sequence>MPSNADPALGPVLGTTARADEFATAAARVRGGYDSTAAAVVDTLGAVLSADDPLPLLLHADAYSRWAARRFAARCTETSRRLRPSDSVGMETSELVRKFAIASGWRGPCYLLGGVSARRFLRIARRFAARGPVVLCDVLPLDPDALDDPGCAVTAVLLGGPEPLRVTGRQRVPLLRALAEERGPRS</sequence>
<proteinExistence type="predicted"/>
<comment type="caution">
    <text evidence="1">The sequence shown here is derived from an EMBL/GenBank/DDBJ whole genome shotgun (WGS) entry which is preliminary data.</text>
</comment>
<evidence type="ECO:0000313" key="1">
    <source>
        <dbReference type="EMBL" id="MEY8038061.1"/>
    </source>
</evidence>
<protein>
    <submittedName>
        <fullName evidence="1">Uncharacterized protein</fullName>
    </submittedName>
</protein>
<name>A0ABV4CAR7_9PSEU</name>
<evidence type="ECO:0000313" key="2">
    <source>
        <dbReference type="Proteomes" id="UP001564626"/>
    </source>
</evidence>
<dbReference type="EMBL" id="JBGEHV010000002">
    <property type="protein sequence ID" value="MEY8038061.1"/>
    <property type="molecule type" value="Genomic_DNA"/>
</dbReference>
<gene>
    <name evidence="1" type="ORF">AB8O55_01500</name>
</gene>
<accession>A0ABV4CAR7</accession>
<keyword evidence="2" id="KW-1185">Reference proteome</keyword>
<dbReference type="Proteomes" id="UP001564626">
    <property type="component" value="Unassembled WGS sequence"/>
</dbReference>
<dbReference type="RefSeq" id="WP_345361364.1">
    <property type="nucleotide sequence ID" value="NZ_BAABII010000005.1"/>
</dbReference>